<proteinExistence type="inferred from homology"/>
<feature type="domain" description="Cyclin-like" evidence="6">
    <location>
        <begin position="327"/>
        <end position="408"/>
    </location>
</feature>
<feature type="domain" description="Cyclin C-terminal" evidence="7">
    <location>
        <begin position="323"/>
        <end position="438"/>
    </location>
</feature>
<dbReference type="PIRSF" id="PIRSF001771">
    <property type="entry name" value="Cyclin_A_B_D_E"/>
    <property type="match status" value="1"/>
</dbReference>
<dbReference type="OrthoDB" id="5590282at2759"/>
<dbReference type="InterPro" id="IPR013763">
    <property type="entry name" value="Cyclin-like_dom"/>
</dbReference>
<accession>A0A1G4JPK1</accession>
<keyword evidence="9" id="KW-1185">Reference proteome</keyword>
<dbReference type="Pfam" id="PF00134">
    <property type="entry name" value="Cyclin_N"/>
    <property type="match status" value="1"/>
</dbReference>
<dbReference type="InterPro" id="IPR036915">
    <property type="entry name" value="Cyclin-like_sf"/>
</dbReference>
<dbReference type="Gene3D" id="1.10.472.10">
    <property type="entry name" value="Cyclin-like"/>
    <property type="match status" value="2"/>
</dbReference>
<dbReference type="SMART" id="SM01332">
    <property type="entry name" value="Cyclin_C"/>
    <property type="match status" value="1"/>
</dbReference>
<dbReference type="AlphaFoldDB" id="A0A1G4JPK1"/>
<evidence type="ECO:0000259" key="6">
    <source>
        <dbReference type="SMART" id="SM00385"/>
    </source>
</evidence>
<dbReference type="GO" id="GO:0016538">
    <property type="term" value="F:cyclin-dependent protein serine/threonine kinase regulator activity"/>
    <property type="evidence" value="ECO:0007669"/>
    <property type="project" value="InterPro"/>
</dbReference>
<dbReference type="InterPro" id="IPR004367">
    <property type="entry name" value="Cyclin_C-dom"/>
</dbReference>
<feature type="region of interest" description="Disordered" evidence="5">
    <location>
        <begin position="78"/>
        <end position="147"/>
    </location>
</feature>
<dbReference type="GO" id="GO:0051301">
    <property type="term" value="P:cell division"/>
    <property type="evidence" value="ECO:0007669"/>
    <property type="project" value="UniProtKB-KW"/>
</dbReference>
<dbReference type="SMART" id="SM00385">
    <property type="entry name" value="CYCLIN"/>
    <property type="match status" value="2"/>
</dbReference>
<evidence type="ECO:0000313" key="8">
    <source>
        <dbReference type="EMBL" id="SCU92644.1"/>
    </source>
</evidence>
<dbReference type="Pfam" id="PF02984">
    <property type="entry name" value="Cyclin_C"/>
    <property type="match status" value="1"/>
</dbReference>
<dbReference type="PANTHER" id="PTHR10177">
    <property type="entry name" value="CYCLINS"/>
    <property type="match status" value="1"/>
</dbReference>
<gene>
    <name evidence="8" type="ORF">LANO_0E01618G</name>
</gene>
<sequence length="448" mass="51669">MPVLPYTDENTVPVSTAHHKDEWNHAGLLDSETTAPSLLPNSKRIALGDVTSQANIPLHKSQTGLYSRPLNVRDTHVRDTNNPSWNQSLEKSSPVSSAEVNVRSQTTLDDKVVVNNNNNSNNNINTDHDIDENDYDKENGDTSSVLSDSEPLLLLSTDESRSAIQLAHQQLHTDGPDPLDEDTYDLVMVVEYSEEIFQYLHELEVKFQPHPRYMHFQPELKWSYRSTLIDWIVQVHARFQLLPETLYLTVNIIDRFLSRKTVTLNRFQLVGAAALFLAAKFEEINCPTLKEILYMLDNSYSKDELLKAERYMINTLEFELGWPGPMSFLRRVSKADDYEYDIRTLAKYLLETTIMDSRLASAQPSWLASGAYYLSRVILGLNEWSQQHIYYSNYTAEQLFPLATIILENCRYASKRHQAIFEKYSERRHRRSSQVVARWIAMAEQRVS</sequence>
<dbReference type="PROSITE" id="PS00292">
    <property type="entry name" value="CYCLINS"/>
    <property type="match status" value="1"/>
</dbReference>
<feature type="domain" description="Cyclin-like" evidence="6">
    <location>
        <begin position="230"/>
        <end position="314"/>
    </location>
</feature>
<evidence type="ECO:0000259" key="7">
    <source>
        <dbReference type="SMART" id="SM01332"/>
    </source>
</evidence>
<evidence type="ECO:0000256" key="1">
    <source>
        <dbReference type="ARBA" id="ARBA00022618"/>
    </source>
</evidence>
<comment type="similarity">
    <text evidence="4">Belongs to the cyclin family.</text>
</comment>
<evidence type="ECO:0000313" key="9">
    <source>
        <dbReference type="Proteomes" id="UP000189911"/>
    </source>
</evidence>
<keyword evidence="1" id="KW-0132">Cell division</keyword>
<dbReference type="CDD" id="cd20512">
    <property type="entry name" value="CYCLIN_CLBs_yeast_rpt2"/>
    <property type="match status" value="1"/>
</dbReference>
<feature type="compositionally biased region" description="Polar residues" evidence="5">
    <location>
        <begin position="80"/>
        <end position="107"/>
    </location>
</feature>
<dbReference type="GO" id="GO:0044772">
    <property type="term" value="P:mitotic cell cycle phase transition"/>
    <property type="evidence" value="ECO:0007669"/>
    <property type="project" value="InterPro"/>
</dbReference>
<dbReference type="EMBL" id="LT598451">
    <property type="protein sequence ID" value="SCU92644.1"/>
    <property type="molecule type" value="Genomic_DNA"/>
</dbReference>
<dbReference type="InterPro" id="IPR006671">
    <property type="entry name" value="Cyclin_N"/>
</dbReference>
<organism evidence="8 9">
    <name type="scientific">Lachancea nothofagi CBS 11611</name>
    <dbReference type="NCBI Taxonomy" id="1266666"/>
    <lineage>
        <taxon>Eukaryota</taxon>
        <taxon>Fungi</taxon>
        <taxon>Dikarya</taxon>
        <taxon>Ascomycota</taxon>
        <taxon>Saccharomycotina</taxon>
        <taxon>Saccharomycetes</taxon>
        <taxon>Saccharomycetales</taxon>
        <taxon>Saccharomycetaceae</taxon>
        <taxon>Lachancea</taxon>
    </lineage>
</organism>
<dbReference type="SUPFAM" id="SSF47954">
    <property type="entry name" value="Cyclin-like"/>
    <property type="match status" value="2"/>
</dbReference>
<evidence type="ECO:0000256" key="3">
    <source>
        <dbReference type="ARBA" id="ARBA00023306"/>
    </source>
</evidence>
<dbReference type="InterPro" id="IPR039361">
    <property type="entry name" value="Cyclin"/>
</dbReference>
<reference evidence="9" key="1">
    <citation type="submission" date="2016-03" db="EMBL/GenBank/DDBJ databases">
        <authorList>
            <person name="Devillers Hugo."/>
        </authorList>
    </citation>
    <scope>NUCLEOTIDE SEQUENCE [LARGE SCALE GENOMIC DNA]</scope>
</reference>
<keyword evidence="2 4" id="KW-0195">Cyclin</keyword>
<evidence type="ECO:0000256" key="5">
    <source>
        <dbReference type="SAM" id="MobiDB-lite"/>
    </source>
</evidence>
<protein>
    <submittedName>
        <fullName evidence="8">LANO_0E01618g1_1</fullName>
    </submittedName>
</protein>
<dbReference type="FunFam" id="1.10.472.10:FF:000001">
    <property type="entry name" value="G2/mitotic-specific cyclin"/>
    <property type="match status" value="1"/>
</dbReference>
<evidence type="ECO:0000256" key="2">
    <source>
        <dbReference type="ARBA" id="ARBA00023127"/>
    </source>
</evidence>
<keyword evidence="3" id="KW-0131">Cell cycle</keyword>
<name>A0A1G4JPK1_9SACH</name>
<feature type="compositionally biased region" description="Low complexity" evidence="5">
    <location>
        <begin position="113"/>
        <end position="125"/>
    </location>
</feature>
<dbReference type="Proteomes" id="UP000189911">
    <property type="component" value="Chromosome E"/>
</dbReference>
<dbReference type="InterPro" id="IPR048258">
    <property type="entry name" value="Cyclins_cyclin-box"/>
</dbReference>
<dbReference type="InterPro" id="IPR046965">
    <property type="entry name" value="Cyclin_A/B-like"/>
</dbReference>
<evidence type="ECO:0000256" key="4">
    <source>
        <dbReference type="RuleBase" id="RU000383"/>
    </source>
</evidence>